<dbReference type="PANTHER" id="PTHR33931">
    <property type="entry name" value="HOLIN-LIKE PROTEIN CIDA-RELATED"/>
    <property type="match status" value="1"/>
</dbReference>
<dbReference type="KEGG" id="vih:AB0763_07275"/>
<keyword evidence="3 6" id="KW-0812">Transmembrane</keyword>
<dbReference type="GO" id="GO:0005886">
    <property type="term" value="C:plasma membrane"/>
    <property type="evidence" value="ECO:0007669"/>
    <property type="project" value="UniProtKB-SubCell"/>
</dbReference>
<evidence type="ECO:0000256" key="3">
    <source>
        <dbReference type="ARBA" id="ARBA00022692"/>
    </source>
</evidence>
<gene>
    <name evidence="7" type="ORF">AB0763_07275</name>
</gene>
<comment type="subcellular location">
    <subcellularLocation>
        <location evidence="1">Cell membrane</location>
        <topology evidence="1">Multi-pass membrane protein</topology>
    </subcellularLocation>
</comment>
<feature type="transmembrane region" description="Helical" evidence="6">
    <location>
        <begin position="70"/>
        <end position="91"/>
    </location>
</feature>
<name>A0AB39HCF6_9VIBR</name>
<reference evidence="7" key="1">
    <citation type="submission" date="2024-07" db="EMBL/GenBank/DDBJ databases">
        <title>Genome Analysis of a Potential Novel Vibrio Species Secreting pH- and Thermo-stable Alginate Lyase and its Application in Producing Alginate Oligosaccharides.</title>
        <authorList>
            <person name="Huang H."/>
            <person name="Bao K."/>
        </authorList>
    </citation>
    <scope>NUCLEOTIDE SEQUENCE</scope>
    <source>
        <strain evidence="7">HB236076</strain>
    </source>
</reference>
<evidence type="ECO:0000256" key="2">
    <source>
        <dbReference type="ARBA" id="ARBA00022475"/>
    </source>
</evidence>
<proteinExistence type="predicted"/>
<dbReference type="Pfam" id="PF03788">
    <property type="entry name" value="LrgA"/>
    <property type="match status" value="1"/>
</dbReference>
<evidence type="ECO:0000256" key="1">
    <source>
        <dbReference type="ARBA" id="ARBA00004651"/>
    </source>
</evidence>
<keyword evidence="5 6" id="KW-0472">Membrane</keyword>
<dbReference type="AlphaFoldDB" id="A0AB39HCF6"/>
<dbReference type="RefSeq" id="WP_306100084.1">
    <property type="nucleotide sequence ID" value="NZ_CP162601.1"/>
</dbReference>
<evidence type="ECO:0000256" key="5">
    <source>
        <dbReference type="ARBA" id="ARBA00023136"/>
    </source>
</evidence>
<feature type="transmembrane region" description="Helical" evidence="6">
    <location>
        <begin position="97"/>
        <end position="118"/>
    </location>
</feature>
<keyword evidence="2" id="KW-1003">Cell membrane</keyword>
<evidence type="ECO:0000313" key="7">
    <source>
        <dbReference type="EMBL" id="XDK24036.1"/>
    </source>
</evidence>
<accession>A0AB39HCF6</accession>
<sequence>MSPYRQTALTFMQFTRSLALIYAALAVGNTLQTLSSVAIPGSVLGMIFLFGLLVSGVVPVEWVKPAASLFIRYMVVLFIPISVGLIDHLPLLLNNAVGILASAVGGSAIVMVVLSRLVDHLLKQRA</sequence>
<feature type="transmembrane region" description="Helical" evidence="6">
    <location>
        <begin position="37"/>
        <end position="58"/>
    </location>
</feature>
<organism evidence="7">
    <name type="scientific">Vibrio sp. HB236076</name>
    <dbReference type="NCBI Taxonomy" id="3232307"/>
    <lineage>
        <taxon>Bacteria</taxon>
        <taxon>Pseudomonadati</taxon>
        <taxon>Pseudomonadota</taxon>
        <taxon>Gammaproteobacteria</taxon>
        <taxon>Vibrionales</taxon>
        <taxon>Vibrionaceae</taxon>
        <taxon>Vibrio</taxon>
    </lineage>
</organism>
<evidence type="ECO:0000256" key="4">
    <source>
        <dbReference type="ARBA" id="ARBA00022989"/>
    </source>
</evidence>
<keyword evidence="4 6" id="KW-1133">Transmembrane helix</keyword>
<dbReference type="EMBL" id="CP162601">
    <property type="protein sequence ID" value="XDK24036.1"/>
    <property type="molecule type" value="Genomic_DNA"/>
</dbReference>
<dbReference type="PANTHER" id="PTHR33931:SF5">
    <property type="entry name" value="UPF0299 MEMBRANE PROTEIN YOHJ"/>
    <property type="match status" value="1"/>
</dbReference>
<evidence type="ECO:0000256" key="6">
    <source>
        <dbReference type="SAM" id="Phobius"/>
    </source>
</evidence>
<dbReference type="InterPro" id="IPR005538">
    <property type="entry name" value="LrgA/CidA"/>
</dbReference>
<protein>
    <submittedName>
        <fullName evidence="7">CidA/LrgA family protein</fullName>
    </submittedName>
</protein>